<dbReference type="InterPro" id="IPR001623">
    <property type="entry name" value="DnaJ_domain"/>
</dbReference>
<reference evidence="5" key="2">
    <citation type="journal article" date="2021" name="PeerJ">
        <title>Extensive microbial diversity within the chicken gut microbiome revealed by metagenomics and culture.</title>
        <authorList>
            <person name="Gilroy R."/>
            <person name="Ravi A."/>
            <person name="Getino M."/>
            <person name="Pursley I."/>
            <person name="Horton D.L."/>
            <person name="Alikhan N.F."/>
            <person name="Baker D."/>
            <person name="Gharbi K."/>
            <person name="Hall N."/>
            <person name="Watson M."/>
            <person name="Adriaenssens E.M."/>
            <person name="Foster-Nyarko E."/>
            <person name="Jarju S."/>
            <person name="Secka A."/>
            <person name="Antonio M."/>
            <person name="Oren A."/>
            <person name="Chaudhuri R.R."/>
            <person name="La Ragione R."/>
            <person name="Hildebrand F."/>
            <person name="Pallen M.J."/>
        </authorList>
    </citation>
    <scope>NUCLEOTIDE SEQUENCE</scope>
    <source>
        <strain evidence="5">ChiSjej4B22-9803</strain>
    </source>
</reference>
<evidence type="ECO:0000256" key="2">
    <source>
        <dbReference type="ARBA" id="ARBA00023186"/>
    </source>
</evidence>
<dbReference type="InterPro" id="IPR019734">
    <property type="entry name" value="TPR_rpt"/>
</dbReference>
<evidence type="ECO:0000256" key="1">
    <source>
        <dbReference type="ARBA" id="ARBA00022705"/>
    </source>
</evidence>
<dbReference type="GO" id="GO:0042026">
    <property type="term" value="P:protein refolding"/>
    <property type="evidence" value="ECO:0007669"/>
    <property type="project" value="TreeGrafter"/>
</dbReference>
<dbReference type="PROSITE" id="PS50076">
    <property type="entry name" value="DNAJ_2"/>
    <property type="match status" value="1"/>
</dbReference>
<keyword evidence="1" id="KW-0235">DNA replication</keyword>
<evidence type="ECO:0000313" key="5">
    <source>
        <dbReference type="EMBL" id="HIU48525.1"/>
    </source>
</evidence>
<dbReference type="SUPFAM" id="SSF48452">
    <property type="entry name" value="TPR-like"/>
    <property type="match status" value="1"/>
</dbReference>
<dbReference type="PRINTS" id="PR00625">
    <property type="entry name" value="JDOMAIN"/>
</dbReference>
<sequence>MNPYEVLGVPENADEETIKKAYRELVKKYHPDKYVNNPLADLASEKLKDINEAYDMLINKKTSSQGGGYQSQGSGGYGGGQGYGNYTASYQSVRMLIQQRRFGEAEQMLNGLAKTAEWHYLMGVIYVNRGWYDKGREFIQTAVNMDPNNMEYRATLNSFSAQGRQYRNVAPGGNASACDCCTSMICADCCCECFGGDLISCC</sequence>
<evidence type="ECO:0000259" key="4">
    <source>
        <dbReference type="PROSITE" id="PS50076"/>
    </source>
</evidence>
<gene>
    <name evidence="5" type="ORF">IAB04_04125</name>
</gene>
<evidence type="ECO:0000256" key="3">
    <source>
        <dbReference type="PROSITE-ProRule" id="PRU00339"/>
    </source>
</evidence>
<reference evidence="5" key="1">
    <citation type="submission" date="2020-10" db="EMBL/GenBank/DDBJ databases">
        <authorList>
            <person name="Gilroy R."/>
        </authorList>
    </citation>
    <scope>NUCLEOTIDE SEQUENCE</scope>
    <source>
        <strain evidence="5">ChiSjej4B22-9803</strain>
    </source>
</reference>
<protein>
    <submittedName>
        <fullName evidence="5">DnaJ domain-containing protein</fullName>
    </submittedName>
</protein>
<dbReference type="Pfam" id="PF00226">
    <property type="entry name" value="DnaJ"/>
    <property type="match status" value="1"/>
</dbReference>
<dbReference type="Gene3D" id="1.10.287.110">
    <property type="entry name" value="DnaJ domain"/>
    <property type="match status" value="1"/>
</dbReference>
<keyword evidence="3" id="KW-0802">TPR repeat</keyword>
<feature type="repeat" description="TPR" evidence="3">
    <location>
        <begin position="116"/>
        <end position="149"/>
    </location>
</feature>
<accession>A0A9D1LV40</accession>
<dbReference type="GO" id="GO:0051082">
    <property type="term" value="F:unfolded protein binding"/>
    <property type="evidence" value="ECO:0007669"/>
    <property type="project" value="TreeGrafter"/>
</dbReference>
<dbReference type="PANTHER" id="PTHR43096">
    <property type="entry name" value="DNAJ HOMOLOG 1, MITOCHONDRIAL-RELATED"/>
    <property type="match status" value="1"/>
</dbReference>
<name>A0A9D1LV40_9FIRM</name>
<proteinExistence type="predicted"/>
<dbReference type="PROSITE" id="PS50005">
    <property type="entry name" value="TPR"/>
    <property type="match status" value="1"/>
</dbReference>
<comment type="caution">
    <text evidence="5">The sequence shown here is derived from an EMBL/GenBank/DDBJ whole genome shotgun (WGS) entry which is preliminary data.</text>
</comment>
<feature type="domain" description="J" evidence="4">
    <location>
        <begin position="2"/>
        <end position="73"/>
    </location>
</feature>
<dbReference type="GO" id="GO:0006260">
    <property type="term" value="P:DNA replication"/>
    <property type="evidence" value="ECO:0007669"/>
    <property type="project" value="UniProtKB-KW"/>
</dbReference>
<dbReference type="Gene3D" id="1.25.40.10">
    <property type="entry name" value="Tetratricopeptide repeat domain"/>
    <property type="match status" value="1"/>
</dbReference>
<dbReference type="EMBL" id="DVND01000109">
    <property type="protein sequence ID" value="HIU48525.1"/>
    <property type="molecule type" value="Genomic_DNA"/>
</dbReference>
<dbReference type="GO" id="GO:0005737">
    <property type="term" value="C:cytoplasm"/>
    <property type="evidence" value="ECO:0007669"/>
    <property type="project" value="TreeGrafter"/>
</dbReference>
<dbReference type="PANTHER" id="PTHR43096:SF52">
    <property type="entry name" value="DNAJ HOMOLOG 1, MITOCHONDRIAL-RELATED"/>
    <property type="match status" value="1"/>
</dbReference>
<dbReference type="AlphaFoldDB" id="A0A9D1LV40"/>
<dbReference type="SUPFAM" id="SSF46565">
    <property type="entry name" value="Chaperone J-domain"/>
    <property type="match status" value="1"/>
</dbReference>
<dbReference type="Proteomes" id="UP000824111">
    <property type="component" value="Unassembled WGS sequence"/>
</dbReference>
<evidence type="ECO:0000313" key="6">
    <source>
        <dbReference type="Proteomes" id="UP000824111"/>
    </source>
</evidence>
<dbReference type="InterPro" id="IPR011990">
    <property type="entry name" value="TPR-like_helical_dom_sf"/>
</dbReference>
<keyword evidence="2" id="KW-0143">Chaperone</keyword>
<dbReference type="CDD" id="cd06257">
    <property type="entry name" value="DnaJ"/>
    <property type="match status" value="1"/>
</dbReference>
<organism evidence="5 6">
    <name type="scientific">Candidatus Avimonoglobus intestinipullorum</name>
    <dbReference type="NCBI Taxonomy" id="2840699"/>
    <lineage>
        <taxon>Bacteria</taxon>
        <taxon>Bacillati</taxon>
        <taxon>Bacillota</taxon>
        <taxon>Clostridia</taxon>
        <taxon>Eubacteriales</taxon>
        <taxon>Candidatus Avimonoglobus</taxon>
    </lineage>
</organism>
<dbReference type="SMART" id="SM00271">
    <property type="entry name" value="DnaJ"/>
    <property type="match status" value="1"/>
</dbReference>
<dbReference type="InterPro" id="IPR036869">
    <property type="entry name" value="J_dom_sf"/>
</dbReference>